<evidence type="ECO:0000313" key="3">
    <source>
        <dbReference type="EMBL" id="VWB24549.1"/>
    </source>
</evidence>
<dbReference type="Proteomes" id="UP000494125">
    <property type="component" value="Unassembled WGS sequence"/>
</dbReference>
<keyword evidence="2" id="KW-1133">Transmembrane helix</keyword>
<proteinExistence type="predicted"/>
<dbReference type="EMBL" id="CABVPN010000004">
    <property type="protein sequence ID" value="VWB24549.1"/>
    <property type="molecule type" value="Genomic_DNA"/>
</dbReference>
<dbReference type="AlphaFoldDB" id="A0A6P2I1Z9"/>
<feature type="transmembrane region" description="Helical" evidence="2">
    <location>
        <begin position="84"/>
        <end position="105"/>
    </location>
</feature>
<protein>
    <submittedName>
        <fullName evidence="3">Uncharacterized protein</fullName>
    </submittedName>
</protein>
<keyword evidence="2" id="KW-0812">Transmembrane</keyword>
<feature type="region of interest" description="Disordered" evidence="1">
    <location>
        <begin position="1"/>
        <end position="40"/>
    </location>
</feature>
<evidence type="ECO:0000256" key="1">
    <source>
        <dbReference type="SAM" id="MobiDB-lite"/>
    </source>
</evidence>
<keyword evidence="2" id="KW-0472">Membrane</keyword>
<gene>
    <name evidence="3" type="ORF">BDI24065_01000</name>
</gene>
<evidence type="ECO:0000313" key="4">
    <source>
        <dbReference type="Proteomes" id="UP000494125"/>
    </source>
</evidence>
<name>A0A6P2I1Z9_9BURK</name>
<evidence type="ECO:0000256" key="2">
    <source>
        <dbReference type="SAM" id="Phobius"/>
    </source>
</evidence>
<accession>A0A6P2I1Z9</accession>
<organism evidence="3 4">
    <name type="scientific">Burkholderia diffusa</name>
    <dbReference type="NCBI Taxonomy" id="488732"/>
    <lineage>
        <taxon>Bacteria</taxon>
        <taxon>Pseudomonadati</taxon>
        <taxon>Pseudomonadota</taxon>
        <taxon>Betaproteobacteria</taxon>
        <taxon>Burkholderiales</taxon>
        <taxon>Burkholderiaceae</taxon>
        <taxon>Burkholderia</taxon>
        <taxon>Burkholderia cepacia complex</taxon>
    </lineage>
</organism>
<keyword evidence="4" id="KW-1185">Reference proteome</keyword>
<sequence length="186" mass="19880">MRSKPSADPAAARCKRRISRASHRQAGGTRAPGADASSRWSRSQYNAFGPMAANESSGLSFYPLGHESAGPNPRFRGGFALRHALFQLVAACFAAAWQVASLGVSGNSKRRKFTRVPHAARACATRAYFEMASSAMPLVRGPMNPIAAITITIAPAMNANTPNVPKPFSTAAITNDEKIAEKRLHE</sequence>
<reference evidence="3 4" key="1">
    <citation type="submission" date="2019-09" db="EMBL/GenBank/DDBJ databases">
        <authorList>
            <person name="Depoorter E."/>
        </authorList>
    </citation>
    <scope>NUCLEOTIDE SEQUENCE [LARGE SCALE GENOMIC DNA]</scope>
    <source>
        <strain evidence="3">LMG 24065</strain>
    </source>
</reference>
<feature type="compositionally biased region" description="Basic residues" evidence="1">
    <location>
        <begin position="13"/>
        <end position="23"/>
    </location>
</feature>